<dbReference type="GO" id="GO:0003824">
    <property type="term" value="F:catalytic activity"/>
    <property type="evidence" value="ECO:0007669"/>
    <property type="project" value="InterPro"/>
</dbReference>
<sequence>MRKVSGKCSFKGKGNPSLKILFWNAGGLTQDKFTELKQISYTESPDVIGIVESGASDDNLKYFPFKNYTTFSLQRSRQIVSGIVIFVKNNLIAKPYIKHVMSDSDTLEAFEIRVWKQNMGHRITFVYNPPRNKPDLDCLIQDWNKRSIILGDFNAYSTRWGYRQSCVIGKLMEDFIDSGEIDFIENE</sequence>
<organism evidence="2 3">
    <name type="scientific">Oedothorax gibbosus</name>
    <dbReference type="NCBI Taxonomy" id="931172"/>
    <lineage>
        <taxon>Eukaryota</taxon>
        <taxon>Metazoa</taxon>
        <taxon>Ecdysozoa</taxon>
        <taxon>Arthropoda</taxon>
        <taxon>Chelicerata</taxon>
        <taxon>Arachnida</taxon>
        <taxon>Araneae</taxon>
        <taxon>Araneomorphae</taxon>
        <taxon>Entelegynae</taxon>
        <taxon>Araneoidea</taxon>
        <taxon>Linyphiidae</taxon>
        <taxon>Erigoninae</taxon>
        <taxon>Oedothorax</taxon>
    </lineage>
</organism>
<reference evidence="2 3" key="1">
    <citation type="journal article" date="2022" name="Nat. Ecol. Evol.">
        <title>A masculinizing supergene underlies an exaggerated male reproductive morph in a spider.</title>
        <authorList>
            <person name="Hendrickx F."/>
            <person name="De Corte Z."/>
            <person name="Sonet G."/>
            <person name="Van Belleghem S.M."/>
            <person name="Kostlbacher S."/>
            <person name="Vangestel C."/>
        </authorList>
    </citation>
    <scope>NUCLEOTIDE SEQUENCE [LARGE SCALE GENOMIC DNA]</scope>
    <source>
        <strain evidence="2">W744_W776</strain>
    </source>
</reference>
<evidence type="ECO:0000313" key="2">
    <source>
        <dbReference type="EMBL" id="KAG8184194.1"/>
    </source>
</evidence>
<dbReference type="EMBL" id="JAFNEN010000384">
    <property type="protein sequence ID" value="KAG8184194.1"/>
    <property type="molecule type" value="Genomic_DNA"/>
</dbReference>
<dbReference type="Pfam" id="PF03372">
    <property type="entry name" value="Exo_endo_phos"/>
    <property type="match status" value="1"/>
</dbReference>
<dbReference type="InterPro" id="IPR005135">
    <property type="entry name" value="Endo/exonuclease/phosphatase"/>
</dbReference>
<dbReference type="Proteomes" id="UP000827092">
    <property type="component" value="Unassembled WGS sequence"/>
</dbReference>
<comment type="caution">
    <text evidence="2">The sequence shown here is derived from an EMBL/GenBank/DDBJ whole genome shotgun (WGS) entry which is preliminary data.</text>
</comment>
<protein>
    <recommendedName>
        <fullName evidence="1">Endonuclease/exonuclease/phosphatase domain-containing protein</fullName>
    </recommendedName>
</protein>
<feature type="domain" description="Endonuclease/exonuclease/phosphatase" evidence="1">
    <location>
        <begin position="22"/>
        <end position="172"/>
    </location>
</feature>
<gene>
    <name evidence="2" type="ORF">JTE90_015559</name>
</gene>
<evidence type="ECO:0000259" key="1">
    <source>
        <dbReference type="Pfam" id="PF03372"/>
    </source>
</evidence>
<accession>A0AAV6UKB4</accession>
<dbReference type="AlphaFoldDB" id="A0AAV6UKB4"/>
<proteinExistence type="predicted"/>
<evidence type="ECO:0000313" key="3">
    <source>
        <dbReference type="Proteomes" id="UP000827092"/>
    </source>
</evidence>
<dbReference type="InterPro" id="IPR036691">
    <property type="entry name" value="Endo/exonu/phosph_ase_sf"/>
</dbReference>
<dbReference type="Gene3D" id="3.60.10.10">
    <property type="entry name" value="Endonuclease/exonuclease/phosphatase"/>
    <property type="match status" value="1"/>
</dbReference>
<dbReference type="SUPFAM" id="SSF56219">
    <property type="entry name" value="DNase I-like"/>
    <property type="match status" value="1"/>
</dbReference>
<name>A0AAV6UKB4_9ARAC</name>
<keyword evidence="3" id="KW-1185">Reference proteome</keyword>